<feature type="region of interest" description="Disordered" evidence="7">
    <location>
        <begin position="572"/>
        <end position="622"/>
    </location>
</feature>
<gene>
    <name evidence="9" type="ORF">B0A48_07436</name>
</gene>
<dbReference type="Pfam" id="PF03441">
    <property type="entry name" value="FAD_binding_7"/>
    <property type="match status" value="1"/>
</dbReference>
<dbReference type="GO" id="GO:0071949">
    <property type="term" value="F:FAD binding"/>
    <property type="evidence" value="ECO:0007669"/>
    <property type="project" value="TreeGrafter"/>
</dbReference>
<dbReference type="Pfam" id="PF00875">
    <property type="entry name" value="DNA_photolyase"/>
    <property type="match status" value="1"/>
</dbReference>
<reference evidence="10" key="1">
    <citation type="submission" date="2017-03" db="EMBL/GenBank/DDBJ databases">
        <title>Genomes of endolithic fungi from Antarctica.</title>
        <authorList>
            <person name="Coleine C."/>
            <person name="Masonjones S."/>
            <person name="Stajich J.E."/>
        </authorList>
    </citation>
    <scope>NUCLEOTIDE SEQUENCE [LARGE SCALE GENOMIC DNA]</scope>
    <source>
        <strain evidence="10">CCFEE 5527</strain>
    </source>
</reference>
<name>A0A1V8T697_9PEZI</name>
<dbReference type="GO" id="GO:0003684">
    <property type="term" value="F:damaged DNA binding"/>
    <property type="evidence" value="ECO:0007669"/>
    <property type="project" value="TreeGrafter"/>
</dbReference>
<dbReference type="SUPFAM" id="SSF48173">
    <property type="entry name" value="Cryptochrome/photolyase FAD-binding domain"/>
    <property type="match status" value="1"/>
</dbReference>
<dbReference type="PRINTS" id="PR00147">
    <property type="entry name" value="DNAPHOTLYASE"/>
</dbReference>
<evidence type="ECO:0000256" key="2">
    <source>
        <dbReference type="ARBA" id="ARBA00022630"/>
    </source>
</evidence>
<keyword evidence="3 5" id="KW-0274">FAD</keyword>
<feature type="domain" description="Photolyase/cryptochrome alpha/beta" evidence="8">
    <location>
        <begin position="6"/>
        <end position="170"/>
    </location>
</feature>
<feature type="binding site" evidence="5">
    <location>
        <begin position="301"/>
        <end position="305"/>
    </location>
    <ligand>
        <name>FAD</name>
        <dbReference type="ChEBI" id="CHEBI:57692"/>
    </ligand>
</feature>
<evidence type="ECO:0000313" key="10">
    <source>
        <dbReference type="Proteomes" id="UP000192596"/>
    </source>
</evidence>
<accession>A0A1V8T697</accession>
<evidence type="ECO:0000256" key="4">
    <source>
        <dbReference type="ARBA" id="ARBA00022991"/>
    </source>
</evidence>
<dbReference type="InterPro" id="IPR014133">
    <property type="entry name" value="Cry_DASH"/>
</dbReference>
<feature type="binding site" evidence="5">
    <location>
        <position position="288"/>
    </location>
    <ligand>
        <name>FAD</name>
        <dbReference type="ChEBI" id="CHEBI:57692"/>
    </ligand>
</feature>
<dbReference type="NCBIfam" id="TIGR02765">
    <property type="entry name" value="crypto_DASH"/>
    <property type="match status" value="1"/>
</dbReference>
<dbReference type="GO" id="GO:0003904">
    <property type="term" value="F:deoxyribodipyrimidine photo-lyase activity"/>
    <property type="evidence" value="ECO:0007669"/>
    <property type="project" value="TreeGrafter"/>
</dbReference>
<comment type="cofactor">
    <cofactor evidence="6">
        <name>(6R)-5,10-methylene-5,6,7,8-tetrahydrofolate</name>
        <dbReference type="ChEBI" id="CHEBI:15636"/>
    </cofactor>
    <text evidence="6">Binds 1 5,10-methenyltetrahydrofolate (MTHF) per subunit.</text>
</comment>
<dbReference type="Gene3D" id="3.40.50.620">
    <property type="entry name" value="HUPs"/>
    <property type="match status" value="1"/>
</dbReference>
<dbReference type="PROSITE" id="PS51645">
    <property type="entry name" value="PHR_CRY_ALPHA_BETA"/>
    <property type="match status" value="1"/>
</dbReference>
<evidence type="ECO:0000256" key="3">
    <source>
        <dbReference type="ARBA" id="ARBA00022827"/>
    </source>
</evidence>
<organism evidence="9 10">
    <name type="scientific">Cryoendolithus antarcticus</name>
    <dbReference type="NCBI Taxonomy" id="1507870"/>
    <lineage>
        <taxon>Eukaryota</taxon>
        <taxon>Fungi</taxon>
        <taxon>Dikarya</taxon>
        <taxon>Ascomycota</taxon>
        <taxon>Pezizomycotina</taxon>
        <taxon>Dothideomycetes</taxon>
        <taxon>Dothideomycetidae</taxon>
        <taxon>Cladosporiales</taxon>
        <taxon>Cladosporiaceae</taxon>
        <taxon>Cryoendolithus</taxon>
    </lineage>
</organism>
<dbReference type="OrthoDB" id="435881at2759"/>
<evidence type="ECO:0000313" key="9">
    <source>
        <dbReference type="EMBL" id="OQO06870.1"/>
    </source>
</evidence>
<dbReference type="InterPro" id="IPR036155">
    <property type="entry name" value="Crypto/Photolyase_N_sf"/>
</dbReference>
<dbReference type="InterPro" id="IPR005101">
    <property type="entry name" value="Cryptochr/Photolyase_FAD-bd"/>
</dbReference>
<dbReference type="PANTHER" id="PTHR11455">
    <property type="entry name" value="CRYPTOCHROME"/>
    <property type="match status" value="1"/>
</dbReference>
<keyword evidence="2 5" id="KW-0285">Flavoprotein</keyword>
<dbReference type="SUPFAM" id="SSF52425">
    <property type="entry name" value="Cryptochrome/photolyase, N-terminal domain"/>
    <property type="match status" value="1"/>
</dbReference>
<dbReference type="Gene3D" id="1.25.40.80">
    <property type="match status" value="1"/>
</dbReference>
<dbReference type="AlphaFoldDB" id="A0A1V8T697"/>
<dbReference type="InterPro" id="IPR014729">
    <property type="entry name" value="Rossmann-like_a/b/a_fold"/>
</dbReference>
<comment type="caution">
    <text evidence="9">The sequence shown here is derived from an EMBL/GenBank/DDBJ whole genome shotgun (WGS) entry which is preliminary data.</text>
</comment>
<feature type="compositionally biased region" description="Gly residues" evidence="7">
    <location>
        <begin position="575"/>
        <end position="614"/>
    </location>
</feature>
<dbReference type="Proteomes" id="UP000192596">
    <property type="component" value="Unassembled WGS sequence"/>
</dbReference>
<dbReference type="InterPro" id="IPR006050">
    <property type="entry name" value="DNA_photolyase_N"/>
</dbReference>
<protein>
    <recommendedName>
        <fullName evidence="6">Cryptochrome DASH</fullName>
    </recommendedName>
</protein>
<dbReference type="STRING" id="1507870.A0A1V8T697"/>
<dbReference type="InParanoid" id="A0A1V8T697"/>
<dbReference type="InterPro" id="IPR036134">
    <property type="entry name" value="Crypto/Photolyase_FAD-like_sf"/>
</dbReference>
<evidence type="ECO:0000256" key="5">
    <source>
        <dbReference type="PIRSR" id="PIRSR602081-1"/>
    </source>
</evidence>
<comment type="function">
    <text evidence="6">May have a photoreceptor function.</text>
</comment>
<sequence>MSGKVRILVYLLRRDLRLADNPIFTELARLNKQSQKPFTHLLPLYVFPAEQVEISGFIPGGQPSPYKEARSQVGGFWRCGRLRAKFLAESVWDLKKDLENAGSGLKIRVGSVKDAVASVLEGYGGRQDAEVHAVWMTGETSWEEHEEQKSVEKVAAKQRVDVKIWHDEKYFVDDRDLPFKNPRDLSDVFTNYRKTIEPLANIPRKELPRPQQLPPLPDFIPSQAAPFEIPESLPALIDALMKPILKDEAPNMPNMPQGAESAHPFIGGSKSGLERVRHLIKSGSMTSYKDTRNGLLGQDFSTKLSAWLSLGSVTARQVHWLLVAFEQGTSDLGKGVEGYGKGENKGTAAVRFELLWRDYMRLCTMKFGSRLFYLDGYRQDQKANFKLILKPYSTEPSKPKAPDPAIKASLDRFLNGTTGTGLIDASQRELHLTGWTSNRARQNVASYLTKRLEIDWRIGAEWYEMNLIDYDVHSNWGNWQYVAGVGNDPRGEARVFNPVKQAMDYDGKGKYVKAWVPELRDVGKGAGGHQDSPESLMGVFQAWRLPEEEKKRLGLNGVEWVEKPLVKIDYSVNRRGGGQKRGGGGGGGGPYRGRGGQGRGGGGGRGRGQIGGGGPRRDAQTA</sequence>
<dbReference type="Gene3D" id="1.10.579.10">
    <property type="entry name" value="DNA Cyclobutane Dipyrimidine Photolyase, subunit A, domain 3"/>
    <property type="match status" value="1"/>
</dbReference>
<comment type="cofactor">
    <cofactor evidence="5 6">
        <name>FAD</name>
        <dbReference type="ChEBI" id="CHEBI:57692"/>
    </cofactor>
    <text evidence="5 6">Binds 1 FAD per subunit.</text>
</comment>
<comment type="similarity">
    <text evidence="1 6">Belongs to the DNA photolyase class-1 family.</text>
</comment>
<keyword evidence="10" id="KW-1185">Reference proteome</keyword>
<evidence type="ECO:0000256" key="1">
    <source>
        <dbReference type="ARBA" id="ARBA00005862"/>
    </source>
</evidence>
<proteinExistence type="inferred from homology"/>
<evidence type="ECO:0000259" key="8">
    <source>
        <dbReference type="PROSITE" id="PS51645"/>
    </source>
</evidence>
<dbReference type="PANTHER" id="PTHR11455:SF22">
    <property type="entry name" value="CRYPTOCHROME DASH"/>
    <property type="match status" value="1"/>
</dbReference>
<dbReference type="GO" id="GO:0000719">
    <property type="term" value="P:photoreactive repair"/>
    <property type="evidence" value="ECO:0007669"/>
    <property type="project" value="TreeGrafter"/>
</dbReference>
<keyword evidence="4 6" id="KW-0157">Chromophore</keyword>
<dbReference type="InterPro" id="IPR002081">
    <property type="entry name" value="Cryptochrome/DNA_photolyase_1"/>
</dbReference>
<evidence type="ECO:0000256" key="6">
    <source>
        <dbReference type="RuleBase" id="RU367151"/>
    </source>
</evidence>
<evidence type="ECO:0000256" key="7">
    <source>
        <dbReference type="SAM" id="MobiDB-lite"/>
    </source>
</evidence>
<feature type="binding site" evidence="5">
    <location>
        <begin position="469"/>
        <end position="471"/>
    </location>
    <ligand>
        <name>FAD</name>
        <dbReference type="ChEBI" id="CHEBI:57692"/>
    </ligand>
</feature>
<dbReference type="EMBL" id="NAJO01000015">
    <property type="protein sequence ID" value="OQO06870.1"/>
    <property type="molecule type" value="Genomic_DNA"/>
</dbReference>